<gene>
    <name evidence="5" type="ORF">JHX87_14935</name>
</gene>
<dbReference type="PROSITE" id="PS51123">
    <property type="entry name" value="OMPA_2"/>
    <property type="match status" value="1"/>
</dbReference>
<dbReference type="Pfam" id="PF00691">
    <property type="entry name" value="OmpA"/>
    <property type="match status" value="1"/>
</dbReference>
<keyword evidence="6" id="KW-1185">Reference proteome</keyword>
<proteinExistence type="predicted"/>
<evidence type="ECO:0000256" key="3">
    <source>
        <dbReference type="SAM" id="Phobius"/>
    </source>
</evidence>
<feature type="compositionally biased region" description="Polar residues" evidence="2">
    <location>
        <begin position="200"/>
        <end position="210"/>
    </location>
</feature>
<dbReference type="EMBL" id="CP067136">
    <property type="protein sequence ID" value="WCR06756.1"/>
    <property type="molecule type" value="Genomic_DNA"/>
</dbReference>
<feature type="domain" description="OmpA-like" evidence="4">
    <location>
        <begin position="521"/>
        <end position="646"/>
    </location>
</feature>
<keyword evidence="1 3" id="KW-0472">Membrane</keyword>
<name>A0ABY7SL96_9RHOB</name>
<dbReference type="PANTHER" id="PTHR30329:SF21">
    <property type="entry name" value="LIPOPROTEIN YIAD-RELATED"/>
    <property type="match status" value="1"/>
</dbReference>
<reference evidence="5 6" key="1">
    <citation type="submission" date="2021-01" db="EMBL/GenBank/DDBJ databases">
        <title>Biogeographic distribution of Paracoccus.</title>
        <authorList>
            <person name="Hollensteiner J."/>
            <person name="Leineberger J."/>
            <person name="Brinkhoff T."/>
            <person name="Daniel R."/>
        </authorList>
    </citation>
    <scope>NUCLEOTIDE SEQUENCE [LARGE SCALE GENOMIC DNA]</scope>
    <source>
        <strain evidence="5 6">KCTC 22803</strain>
    </source>
</reference>
<dbReference type="InterPro" id="IPR036737">
    <property type="entry name" value="OmpA-like_sf"/>
</dbReference>
<evidence type="ECO:0000313" key="5">
    <source>
        <dbReference type="EMBL" id="WCR06756.1"/>
    </source>
</evidence>
<sequence length="648" mass="72390">MRLSRQLGCRSDLGRGIQMRGMISNTTTMAMCLTLMAPQFARSQPAMPMRQAPVAIDAPLVLAQAEQDEVKRRRQERRAERAERRQERAERRKARQEGREANQARRGAEGGAKRKQEAERPRQQREDGDRQRAGKRGDPQQAADRTQRQERRAAEEERRKDRQERQQRREARQQEERQQQERQRARREGQRQEAALATGQRAQQRNDSMQNLSKALQTEIDRGLRNEDLRCLSGGSPPCGGRNARMVTPEGAVVQRNGKGELLLAPRDAQLYRVTNDGRFVRRAAEEDRRQTALSREAAQERRLGENVAALLNGQGRLREERITRQNSRRSDQDFATDLRDALNGDRAKRRDDDDNDLMKALLLGAGALAVGAMLNNNRQVALSSPDRVVLSRPDGSQEIVKDETALLRQPGSTVTTEEFDDGSSRTIVTRADGSKVVTIRDADLRVLRRSVISPDGKSVRLIDDTQEVAPVDLATLPEPAPVYQGSSVTDEAALREALYQEAGADRRFSLGQIRNVPEVRALAAPVNIDAITFDTGSAAISADQARQLAGLGEVIGDAVAENPQEMFLIEGHTDTVGSEATNLALSDRRAESVALALSEYFAVPPENLVVQGYGEQYLSIRSEGDIRENRRASVRRITNLLQTAQEE</sequence>
<dbReference type="PANTHER" id="PTHR30329">
    <property type="entry name" value="STATOR ELEMENT OF FLAGELLAR MOTOR COMPLEX"/>
    <property type="match status" value="1"/>
</dbReference>
<evidence type="ECO:0000256" key="1">
    <source>
        <dbReference type="PROSITE-ProRule" id="PRU00473"/>
    </source>
</evidence>
<evidence type="ECO:0000256" key="2">
    <source>
        <dbReference type="SAM" id="MobiDB-lite"/>
    </source>
</evidence>
<evidence type="ECO:0000313" key="6">
    <source>
        <dbReference type="Proteomes" id="UP001219349"/>
    </source>
</evidence>
<feature type="transmembrane region" description="Helical" evidence="3">
    <location>
        <begin position="21"/>
        <end position="41"/>
    </location>
</feature>
<feature type="region of interest" description="Disordered" evidence="2">
    <location>
        <begin position="67"/>
        <end position="210"/>
    </location>
</feature>
<dbReference type="Proteomes" id="UP001219349">
    <property type="component" value="Chromosome"/>
</dbReference>
<evidence type="ECO:0000259" key="4">
    <source>
        <dbReference type="PROSITE" id="PS51123"/>
    </source>
</evidence>
<protein>
    <submittedName>
        <fullName evidence="5">OmpA family protein</fullName>
    </submittedName>
</protein>
<feature type="compositionally biased region" description="Basic and acidic residues" evidence="2">
    <location>
        <begin position="77"/>
        <end position="138"/>
    </location>
</feature>
<dbReference type="InterPro" id="IPR006665">
    <property type="entry name" value="OmpA-like"/>
</dbReference>
<organism evidence="5 6">
    <name type="scientific">Paracoccus fistulariae</name>
    <dbReference type="NCBI Taxonomy" id="658446"/>
    <lineage>
        <taxon>Bacteria</taxon>
        <taxon>Pseudomonadati</taxon>
        <taxon>Pseudomonadota</taxon>
        <taxon>Alphaproteobacteria</taxon>
        <taxon>Rhodobacterales</taxon>
        <taxon>Paracoccaceae</taxon>
        <taxon>Paracoccus</taxon>
    </lineage>
</organism>
<dbReference type="InterPro" id="IPR050330">
    <property type="entry name" value="Bact_OuterMem_StrucFunc"/>
</dbReference>
<keyword evidence="3" id="KW-0812">Transmembrane</keyword>
<dbReference type="CDD" id="cd07185">
    <property type="entry name" value="OmpA_C-like"/>
    <property type="match status" value="1"/>
</dbReference>
<keyword evidence="3" id="KW-1133">Transmembrane helix</keyword>
<dbReference type="SUPFAM" id="SSF103088">
    <property type="entry name" value="OmpA-like"/>
    <property type="match status" value="1"/>
</dbReference>
<dbReference type="Gene3D" id="3.30.1330.60">
    <property type="entry name" value="OmpA-like domain"/>
    <property type="match status" value="1"/>
</dbReference>
<feature type="compositionally biased region" description="Basic and acidic residues" evidence="2">
    <location>
        <begin position="145"/>
        <end position="191"/>
    </location>
</feature>
<accession>A0ABY7SL96</accession>